<dbReference type="GO" id="GO:0006508">
    <property type="term" value="P:proteolysis"/>
    <property type="evidence" value="ECO:0007669"/>
    <property type="project" value="UniProtKB-KW"/>
</dbReference>
<feature type="domain" description="Cytosol aminopeptidase" evidence="5">
    <location>
        <begin position="314"/>
        <end position="321"/>
    </location>
</feature>
<dbReference type="GO" id="GO:0005737">
    <property type="term" value="C:cytoplasm"/>
    <property type="evidence" value="ECO:0007669"/>
    <property type="project" value="InterPro"/>
</dbReference>
<dbReference type="AlphaFoldDB" id="A0A0D8Y6G0"/>
<keyword evidence="2 6" id="KW-0031">Aminopeptidase</keyword>
<dbReference type="PRINTS" id="PR00481">
    <property type="entry name" value="LAMNOPPTDASE"/>
</dbReference>
<dbReference type="PANTHER" id="PTHR11963:SF48">
    <property type="entry name" value="DIPEPTIDASE B, ISOFORM A"/>
    <property type="match status" value="1"/>
</dbReference>
<evidence type="ECO:0000256" key="3">
    <source>
        <dbReference type="ARBA" id="ARBA00022670"/>
    </source>
</evidence>
<dbReference type="InterPro" id="IPR000819">
    <property type="entry name" value="Peptidase_M17_C"/>
</dbReference>
<proteinExistence type="inferred from homology"/>
<dbReference type="SUPFAM" id="SSF53187">
    <property type="entry name" value="Zn-dependent exopeptidases"/>
    <property type="match status" value="1"/>
</dbReference>
<evidence type="ECO:0000256" key="1">
    <source>
        <dbReference type="ARBA" id="ARBA00009528"/>
    </source>
</evidence>
<accession>A0A0D8Y6G0</accession>
<dbReference type="Proteomes" id="UP000053766">
    <property type="component" value="Unassembled WGS sequence"/>
</dbReference>
<evidence type="ECO:0000256" key="4">
    <source>
        <dbReference type="ARBA" id="ARBA00022801"/>
    </source>
</evidence>
<evidence type="ECO:0000313" key="7">
    <source>
        <dbReference type="Proteomes" id="UP000053766"/>
    </source>
</evidence>
<dbReference type="Pfam" id="PF00883">
    <property type="entry name" value="Peptidase_M17"/>
    <property type="match status" value="1"/>
</dbReference>
<keyword evidence="7" id="KW-1185">Reference proteome</keyword>
<dbReference type="InterPro" id="IPR011356">
    <property type="entry name" value="Leucine_aapep/pepB"/>
</dbReference>
<gene>
    <name evidence="6" type="ORF">DICVIV_01507</name>
</gene>
<keyword evidence="4" id="KW-0378">Hydrolase</keyword>
<organism evidence="6 7">
    <name type="scientific">Dictyocaulus viviparus</name>
    <name type="common">Bovine lungworm</name>
    <dbReference type="NCBI Taxonomy" id="29172"/>
    <lineage>
        <taxon>Eukaryota</taxon>
        <taxon>Metazoa</taxon>
        <taxon>Ecdysozoa</taxon>
        <taxon>Nematoda</taxon>
        <taxon>Chromadorea</taxon>
        <taxon>Rhabditida</taxon>
        <taxon>Rhabditina</taxon>
        <taxon>Rhabditomorpha</taxon>
        <taxon>Strongyloidea</taxon>
        <taxon>Metastrongylidae</taxon>
        <taxon>Dictyocaulus</taxon>
    </lineage>
</organism>
<reference evidence="7" key="2">
    <citation type="journal article" date="2016" name="Sci. Rep.">
        <title>Dictyocaulus viviparus genome, variome and transcriptome elucidate lungworm biology and support future intervention.</title>
        <authorList>
            <person name="McNulty S.N."/>
            <person name="Strube C."/>
            <person name="Rosa B.A."/>
            <person name="Martin J.C."/>
            <person name="Tyagi R."/>
            <person name="Choi Y.J."/>
            <person name="Wang Q."/>
            <person name="Hallsworth Pepin K."/>
            <person name="Zhang X."/>
            <person name="Ozersky P."/>
            <person name="Wilson R.K."/>
            <person name="Sternberg P.W."/>
            <person name="Gasser R.B."/>
            <person name="Mitreva M."/>
        </authorList>
    </citation>
    <scope>NUCLEOTIDE SEQUENCE [LARGE SCALE GENOMIC DNA]</scope>
    <source>
        <strain evidence="7">HannoverDv2000</strain>
    </source>
</reference>
<dbReference type="PANTHER" id="PTHR11963">
    <property type="entry name" value="LEUCINE AMINOPEPTIDASE-RELATED"/>
    <property type="match status" value="1"/>
</dbReference>
<dbReference type="STRING" id="29172.A0A0D8Y6G0"/>
<reference evidence="6 7" key="1">
    <citation type="submission" date="2013-11" db="EMBL/GenBank/DDBJ databases">
        <title>Draft genome of the bovine lungworm Dictyocaulus viviparus.</title>
        <authorList>
            <person name="Mitreva M."/>
        </authorList>
    </citation>
    <scope>NUCLEOTIDE SEQUENCE [LARGE SCALE GENOMIC DNA]</scope>
    <source>
        <strain evidence="6 7">HannoverDv2000</strain>
    </source>
</reference>
<dbReference type="PROSITE" id="PS00631">
    <property type="entry name" value="CYTOSOL_AP"/>
    <property type="match status" value="1"/>
</dbReference>
<dbReference type="EMBL" id="KN716167">
    <property type="protein sequence ID" value="KJH52305.1"/>
    <property type="molecule type" value="Genomic_DNA"/>
</dbReference>
<name>A0A0D8Y6G0_DICVI</name>
<dbReference type="GO" id="GO:0030145">
    <property type="term" value="F:manganese ion binding"/>
    <property type="evidence" value="ECO:0007669"/>
    <property type="project" value="InterPro"/>
</dbReference>
<sequence length="447" mass="49026">MNPASLFSTRLVRAATVCDAAYDGVILVTSCGKIVEETPKLKVLSSAILDFIEFHRGALTSANIVPVDKKIIPSGRLVLAGTGPVTRDIDDVRRFHTAAKNGVKLALSAGIKSPLLVTVPHPRYPHAELVSALGALLPLYTPLNVREEEKNEKFQKFGLLPIMSEHLVELVEAFDAAFTVCRDVGETGPERMSPPRVADYIKARLVRLEYNGSGTVENTYFMVGKGVTIDTGTFRFSSSCGCDLKTGGHMWGMCRDKYGSAIVAGFFKVLEILKPKNLKAIGYMCMVRNSIGSNAYTCDEVITSRSGKRIHIYNTDAEGRLTMLDPLTRAKEEAMKEVNPHLMTIATLTGHEFISYGYYAAFMDNGPAKQSGWTRRIQDTGDRYGQPIEISRLQPEGSRLDEHGCDSEHPLKFTHIDMGCAAGDYPDASFPNPLVTLVADLILSKSR</sequence>
<evidence type="ECO:0000259" key="5">
    <source>
        <dbReference type="PROSITE" id="PS00631"/>
    </source>
</evidence>
<dbReference type="Gene3D" id="3.40.630.10">
    <property type="entry name" value="Zn peptidases"/>
    <property type="match status" value="1"/>
</dbReference>
<evidence type="ECO:0000256" key="2">
    <source>
        <dbReference type="ARBA" id="ARBA00022438"/>
    </source>
</evidence>
<keyword evidence="3" id="KW-0645">Protease</keyword>
<comment type="similarity">
    <text evidence="1">Belongs to the peptidase M17 family.</text>
</comment>
<protein>
    <submittedName>
        <fullName evidence="6">Cytosol aminopeptidase family, catalytic domain protein</fullName>
    </submittedName>
</protein>
<dbReference type="OrthoDB" id="10041421at2759"/>
<evidence type="ECO:0000313" key="6">
    <source>
        <dbReference type="EMBL" id="KJH52305.1"/>
    </source>
</evidence>
<dbReference type="GO" id="GO:0070006">
    <property type="term" value="F:metalloaminopeptidase activity"/>
    <property type="evidence" value="ECO:0007669"/>
    <property type="project" value="InterPro"/>
</dbReference>